<dbReference type="Proteomes" id="UP000179797">
    <property type="component" value="Unassembled WGS sequence"/>
</dbReference>
<comment type="caution">
    <text evidence="1">The sequence shown here is derived from an EMBL/GenBank/DDBJ whole genome shotgun (WGS) entry which is preliminary data.</text>
</comment>
<dbReference type="EMBL" id="JRYR02000002">
    <property type="protein sequence ID" value="OHX64069.1"/>
    <property type="molecule type" value="Genomic_DNA"/>
</dbReference>
<dbReference type="OrthoDB" id="973319at2"/>
<reference evidence="1 2" key="1">
    <citation type="journal article" date="2012" name="Int. J. Syst. Evol. Microbiol.">
        <title>Flammeovirga pacifica sp. nov., isolated from deep-sea sediment.</title>
        <authorList>
            <person name="Xu H."/>
            <person name="Fu Y."/>
            <person name="Yang N."/>
            <person name="Ding Z."/>
            <person name="Lai Q."/>
            <person name="Zeng R."/>
        </authorList>
    </citation>
    <scope>NUCLEOTIDE SEQUENCE [LARGE SCALE GENOMIC DNA]</scope>
    <source>
        <strain evidence="2">DSM 24597 / LMG 26175 / WPAGA1</strain>
    </source>
</reference>
<sequence>MKKLLYTLFIGLILTAVGCQKDDIDRSVGGEYLENLEYNDSIFTPNQVIISSEPTFEVKYGVAFNFEGLFVNGEEIEKQEENVIVDKNTGVIEVKSTMGFDKNADYKVTVASFTSSGKSVHPDAWAFRISDRLYYSPAQTAIGPFLNSTIFNLDSASGKDDLTFDQFKIVSDNDTILNAIVIEAETGNIQKVAYMADGEYTFNVEALSGQDVYQSTIQMTISAAELVYQPNVFTIEAVQDLRIVPITAANLEGSTFSLEGTEGIVGITIDEAGIIEIPVNHNSEKNTYNITVVASDDENGIRFEEIITINIVSSIDPSIVYNYSRVTLSPWSAYTLIPSEFTLPYLATVRLNTTLPTGISFDATSGTVTVDEDLNLSDATYPIDLTVIASDGQEIDLGVLSTIVIESRGKEVIFTDDMSEDRIGEIYTIYQAQRNEVDNDGNEIDRASAGFLLNDGYRNQLQRWNRDYWRVAYLGLSINASDILNAEIEFETYLLNGQDEYTDGDGNVIYRDDYYLFGYLSNYSENIVPDIGGRDNDQGLSDATLTKEEGAYITRAVKTWETSGVIQVPNEKLNDNNNHLTMVWKAEKDYDEINAVGVNPKANNFHVKNITIRANKKFVEETE</sequence>
<evidence type="ECO:0000313" key="2">
    <source>
        <dbReference type="Proteomes" id="UP000179797"/>
    </source>
</evidence>
<accession>A0A1S1YSR6</accession>
<protein>
    <submittedName>
        <fullName evidence="1">Uncharacterized protein</fullName>
    </submittedName>
</protein>
<dbReference type="RefSeq" id="WP_044229089.1">
    <property type="nucleotide sequence ID" value="NZ_JRYR02000002.1"/>
</dbReference>
<proteinExistence type="predicted"/>
<name>A0A1S1YSR6_FLAPC</name>
<dbReference type="PROSITE" id="PS51257">
    <property type="entry name" value="PROKAR_LIPOPROTEIN"/>
    <property type="match status" value="1"/>
</dbReference>
<gene>
    <name evidence="1" type="ORF">NH26_20900</name>
</gene>
<evidence type="ECO:0000313" key="1">
    <source>
        <dbReference type="EMBL" id="OHX64069.1"/>
    </source>
</evidence>
<dbReference type="AlphaFoldDB" id="A0A1S1YSR6"/>
<keyword evidence="2" id="KW-1185">Reference proteome</keyword>
<dbReference type="STRING" id="915059.NH26_20900"/>
<organism evidence="1 2">
    <name type="scientific">Flammeovirga pacifica</name>
    <dbReference type="NCBI Taxonomy" id="915059"/>
    <lineage>
        <taxon>Bacteria</taxon>
        <taxon>Pseudomonadati</taxon>
        <taxon>Bacteroidota</taxon>
        <taxon>Cytophagia</taxon>
        <taxon>Cytophagales</taxon>
        <taxon>Flammeovirgaceae</taxon>
        <taxon>Flammeovirga</taxon>
    </lineage>
</organism>